<dbReference type="OrthoDB" id="498556at2759"/>
<proteinExistence type="predicted"/>
<feature type="region of interest" description="Disordered" evidence="13">
    <location>
        <begin position="273"/>
        <end position="338"/>
    </location>
</feature>
<feature type="compositionally biased region" description="Basic and acidic residues" evidence="13">
    <location>
        <begin position="202"/>
        <end position="214"/>
    </location>
</feature>
<dbReference type="InterPro" id="IPR033865">
    <property type="entry name" value="Ataxin-3"/>
</dbReference>
<evidence type="ECO:0000256" key="4">
    <source>
        <dbReference type="ARBA" id="ARBA00022670"/>
    </source>
</evidence>
<evidence type="ECO:0000313" key="17">
    <source>
        <dbReference type="Proteomes" id="UP000198341"/>
    </source>
</evidence>
<dbReference type="PROSITE" id="PS50957">
    <property type="entry name" value="JOSEPHIN"/>
    <property type="match status" value="1"/>
</dbReference>
<feature type="compositionally biased region" description="Polar residues" evidence="13">
    <location>
        <begin position="311"/>
        <end position="328"/>
    </location>
</feature>
<feature type="active site" description="Nucleophile" evidence="11">
    <location>
        <position position="19"/>
    </location>
</feature>
<feature type="active site" evidence="12">
    <location>
        <position position="19"/>
    </location>
</feature>
<accession>K8F032</accession>
<dbReference type="PROSITE" id="PS50033">
    <property type="entry name" value="UBX"/>
    <property type="match status" value="1"/>
</dbReference>
<comment type="catalytic activity">
    <reaction evidence="1">
        <text>Thiol-dependent hydrolysis of ester, thioester, amide, peptide and isopeptide bonds formed by the C-terminal Gly of ubiquitin (a 76-residue protein attached to proteins as an intracellular targeting signal).</text>
        <dbReference type="EC" id="3.4.19.12"/>
    </reaction>
</comment>
<feature type="compositionally biased region" description="Acidic residues" evidence="13">
    <location>
        <begin position="236"/>
        <end position="245"/>
    </location>
</feature>
<dbReference type="EMBL" id="FO082269">
    <property type="protein sequence ID" value="CCO18140.1"/>
    <property type="molecule type" value="Genomic_DNA"/>
</dbReference>
<dbReference type="GO" id="GO:0016579">
    <property type="term" value="P:protein deubiquitination"/>
    <property type="evidence" value="ECO:0007669"/>
    <property type="project" value="InterPro"/>
</dbReference>
<dbReference type="Gene3D" id="3.10.20.90">
    <property type="entry name" value="Phosphatidylinositol 3-kinase Catalytic Subunit, Chain A, domain 1"/>
    <property type="match status" value="1"/>
</dbReference>
<evidence type="ECO:0000256" key="6">
    <source>
        <dbReference type="ARBA" id="ARBA00022801"/>
    </source>
</evidence>
<sequence>MTTKKEARIYWEKQTLALCGHHSLNALLQGPHVSTQDLQKIADVLDEAERKLGLKDENGPSENVDVNTGNYSLQVLEEALKKTFQLKLTSVFKRTELNEAAKNKAFLLNAHQHWFAIREIRGQWWNLNSQLAAPSKVNGEIVWYLESMIQRGTQVFAVVGALPQAHEIFGQKDGEYGNWIAESECEEMNEIMARAEREGKTVERVKEEMKEEKKRKMIFSGKANTLRGGDSTNNNNDDEKDDDDAIVIDDADIGVDRNEDPELYAAMKASLEEEARKRKKNSKSVGFYGGSKENREASGRGGGQRQEGTTWQSLGKENGNDNNGTMQLEQEPDESPDTLSVAVRLPDGERLKPRRFRKSNSVKDVENWIVSESNAKVTFKSRGGDQCLVLVHFPKRTTLDDPGKTLEQCGFENREMLTFA</sequence>
<protein>
    <recommendedName>
        <fullName evidence="3">ubiquitinyl hydrolase 1</fullName>
        <ecNumber evidence="3">3.4.19.12</ecNumber>
    </recommendedName>
</protein>
<evidence type="ECO:0000256" key="10">
    <source>
        <dbReference type="ARBA" id="ARBA00023242"/>
    </source>
</evidence>
<keyword evidence="4" id="KW-0645">Protease</keyword>
<dbReference type="SMART" id="SM01246">
    <property type="entry name" value="Josephin"/>
    <property type="match status" value="1"/>
</dbReference>
<keyword evidence="7" id="KW-0788">Thiol protease</keyword>
<dbReference type="EC" id="3.4.19.12" evidence="3"/>
<evidence type="ECO:0000259" key="14">
    <source>
        <dbReference type="PROSITE" id="PS50033"/>
    </source>
</evidence>
<comment type="subcellular location">
    <subcellularLocation>
        <location evidence="2">Nucleus</location>
    </subcellularLocation>
</comment>
<dbReference type="STRING" id="41875.K8F032"/>
<dbReference type="PANTHER" id="PTHR14159:SF0">
    <property type="entry name" value="ATAXIN-3-RELATED"/>
    <property type="match status" value="1"/>
</dbReference>
<reference evidence="16 17" key="1">
    <citation type="submission" date="2011-10" db="EMBL/GenBank/DDBJ databases">
        <authorList>
            <person name="Genoscope - CEA"/>
        </authorList>
    </citation>
    <scope>NUCLEOTIDE SEQUENCE [LARGE SCALE GENOMIC DNA]</scope>
    <source>
        <strain evidence="16 17">RCC 1105</strain>
    </source>
</reference>
<dbReference type="GeneID" id="19013391"/>
<dbReference type="GO" id="GO:0004843">
    <property type="term" value="F:cysteine-type deubiquitinase activity"/>
    <property type="evidence" value="ECO:0007669"/>
    <property type="project" value="UniProtKB-EC"/>
</dbReference>
<evidence type="ECO:0000313" key="16">
    <source>
        <dbReference type="EMBL" id="CCO18140.1"/>
    </source>
</evidence>
<dbReference type="InterPro" id="IPR006155">
    <property type="entry name" value="Josephin"/>
</dbReference>
<evidence type="ECO:0000259" key="15">
    <source>
        <dbReference type="PROSITE" id="PS50957"/>
    </source>
</evidence>
<dbReference type="Proteomes" id="UP000198341">
    <property type="component" value="Chromosome 10"/>
</dbReference>
<evidence type="ECO:0000256" key="8">
    <source>
        <dbReference type="ARBA" id="ARBA00023015"/>
    </source>
</evidence>
<keyword evidence="8" id="KW-0805">Transcription regulation</keyword>
<keyword evidence="9" id="KW-0804">Transcription</keyword>
<dbReference type="InterPro" id="IPR001012">
    <property type="entry name" value="UBX_dom"/>
</dbReference>
<evidence type="ECO:0000256" key="13">
    <source>
        <dbReference type="SAM" id="MobiDB-lite"/>
    </source>
</evidence>
<feature type="active site" evidence="12">
    <location>
        <position position="113"/>
    </location>
</feature>
<dbReference type="eggNOG" id="KOG2935">
    <property type="taxonomic scope" value="Eukaryota"/>
</dbReference>
<evidence type="ECO:0000256" key="1">
    <source>
        <dbReference type="ARBA" id="ARBA00000707"/>
    </source>
</evidence>
<evidence type="ECO:0000256" key="11">
    <source>
        <dbReference type="PIRSR" id="PIRSR633865-1"/>
    </source>
</evidence>
<dbReference type="Pfam" id="PF00789">
    <property type="entry name" value="UBX"/>
    <property type="match status" value="1"/>
</dbReference>
<gene>
    <name evidence="16" type="ordered locus">Bathy10g03160</name>
</gene>
<dbReference type="CDD" id="cd01767">
    <property type="entry name" value="UBX"/>
    <property type="match status" value="1"/>
</dbReference>
<dbReference type="RefSeq" id="XP_007510607.1">
    <property type="nucleotide sequence ID" value="XM_007510545.1"/>
</dbReference>
<keyword evidence="17" id="KW-1185">Reference proteome</keyword>
<name>K8F032_9CHLO</name>
<dbReference type="GO" id="GO:0006508">
    <property type="term" value="P:proteolysis"/>
    <property type="evidence" value="ECO:0007669"/>
    <property type="project" value="UniProtKB-KW"/>
</dbReference>
<feature type="domain" description="UBX" evidence="14">
    <location>
        <begin position="334"/>
        <end position="419"/>
    </location>
</feature>
<dbReference type="Gene3D" id="3.90.70.40">
    <property type="match status" value="1"/>
</dbReference>
<evidence type="ECO:0000256" key="7">
    <source>
        <dbReference type="ARBA" id="ARBA00022807"/>
    </source>
</evidence>
<dbReference type="GO" id="GO:0005634">
    <property type="term" value="C:nucleus"/>
    <property type="evidence" value="ECO:0007669"/>
    <property type="project" value="UniProtKB-SubCell"/>
</dbReference>
<evidence type="ECO:0000256" key="3">
    <source>
        <dbReference type="ARBA" id="ARBA00012759"/>
    </source>
</evidence>
<dbReference type="KEGG" id="bpg:Bathy10g03160"/>
<evidence type="ECO:0000256" key="5">
    <source>
        <dbReference type="ARBA" id="ARBA00022786"/>
    </source>
</evidence>
<organism evidence="16 17">
    <name type="scientific">Bathycoccus prasinos</name>
    <dbReference type="NCBI Taxonomy" id="41875"/>
    <lineage>
        <taxon>Eukaryota</taxon>
        <taxon>Viridiplantae</taxon>
        <taxon>Chlorophyta</taxon>
        <taxon>Mamiellophyceae</taxon>
        <taxon>Mamiellales</taxon>
        <taxon>Bathycoccaceae</taxon>
        <taxon>Bathycoccus</taxon>
    </lineage>
</organism>
<feature type="region of interest" description="Disordered" evidence="13">
    <location>
        <begin position="202"/>
        <end position="245"/>
    </location>
</feature>
<dbReference type="AlphaFoldDB" id="K8F032"/>
<evidence type="ECO:0000256" key="9">
    <source>
        <dbReference type="ARBA" id="ARBA00023163"/>
    </source>
</evidence>
<keyword evidence="10" id="KW-0539">Nucleus</keyword>
<keyword evidence="5" id="KW-0833">Ubl conjugation pathway</keyword>
<feature type="domain" description="Josephin" evidence="15">
    <location>
        <begin position="6"/>
        <end position="173"/>
    </location>
</feature>
<dbReference type="SUPFAM" id="SSF54236">
    <property type="entry name" value="Ubiquitin-like"/>
    <property type="match status" value="1"/>
</dbReference>
<evidence type="ECO:0000256" key="2">
    <source>
        <dbReference type="ARBA" id="ARBA00004123"/>
    </source>
</evidence>
<dbReference type="Pfam" id="PF02099">
    <property type="entry name" value="Josephin"/>
    <property type="match status" value="1"/>
</dbReference>
<keyword evidence="6 12" id="KW-0378">Hydrolase</keyword>
<evidence type="ECO:0000256" key="12">
    <source>
        <dbReference type="PROSITE-ProRule" id="PRU00331"/>
    </source>
</evidence>
<feature type="active site" description="Proton acceptor" evidence="11">
    <location>
        <position position="113"/>
    </location>
</feature>
<dbReference type="PANTHER" id="PTHR14159">
    <property type="entry name" value="ATAXIN-3-RELATED"/>
    <property type="match status" value="1"/>
</dbReference>
<dbReference type="Gene3D" id="1.10.287.10">
    <property type="entry name" value="S15/NS1, RNA-binding"/>
    <property type="match status" value="1"/>
</dbReference>
<dbReference type="InterPro" id="IPR029071">
    <property type="entry name" value="Ubiquitin-like_domsf"/>
</dbReference>
<feature type="active site" evidence="11 12">
    <location>
        <position position="128"/>
    </location>
</feature>